<dbReference type="Proteomes" id="UP000504627">
    <property type="component" value="Unplaced"/>
</dbReference>
<sequence>MAEDGQRSPGSLRRRMRSAEEAQQRQAGLVRQLQDEVLRYQTWCRELEQQVKAGGGSLPGRWEATADHSLEKALLQVEEEQQRCENLAEVNTLLREHLDKASEVNSALREDVGKLTVDWMRAREELELKESEWRHERELYDNYLKGEHNRLLSLWRQVVTFRRHFLEMKTATDRDLSELKAEQMRLCGSILVNCSHLNSSVQLRESIALGKPVLKGQADQQMEQKINHKTQEVRWDLEKKELQDRVMELSALLVQSQKQNEEKEKTMKTLNDTVEILESSWIEKEFEASLTKSAKEENLFLQKLIKNITEVVLDDSDSLVSIICTDSSHHAESGNIFSAPRLVDTGHAFGLVLEALARMRGATQALREELSAREDSNNFLLQQQRQQEEKCREVQQKLEKLEEKCKRSSSHQQHLQSLVEELRRDCANLEKTREELQQQLGLMEQEASCLRQSKAELQLKEESAQAEKAEQQERMERARRDQELLVKDLAALEGKHSSLQRELLIMRQTLEKLQLQRDLLEQEKDELTMALEKAERSVAELTAAQNKLNAERADLRAAAAKMSSINEALALDKVQLNKHMLQLEQEKEVLSAKVDEMERAKVSEQEKLNFCERANEELSTEKAQLEQLLKEAEEQQEELRVELRALGEEKAETQEKFRQVSHEKESAGRALEQLRQESSCQEQALAQACREKELLGREKAALEVRLAATERDRQGISEQLAEARSVKETLESSLFAAQQQVSQLEITRSHLEAQLHTVMQAKEVIQGEVKCLQRELEAERALGKQEREDMAQQLLQAEQQYHDTLRLEETAHQGEIKKLLQDLASEREEHHAEMQKMLKEWEEGKAETEEEHKKILFEMRQKVAALQAQQEEERTRLENAKQEVLLEKQNEKSVLLETLLQTQGELSQACQQVQQLRQEMQEQQEKGQIIKAKLQAELQEAQRELQAAEKRHKEELESIQEEMNLLLEQREDLQKQVGHWTSQLAACRESHKAIAHKAQQDVSEAQELSKQKMLEVEKLQKILEEVEQEKKEQKVCLQNLESERSLWEETERQNSEFQSSVKALEREKARLTVCLEEKELSLRTLEEKNLAQQNQVSELHSALHQAKQLLSDRTTELQELNNQIQSLQEAVQEKEAALAAREEQLLQALEESRAGERSLKDSLHTLEAEGFELRLRLRNSEKREEALAIECQQASSAHQETRSQLDKLHLVLHHMISDCRDLVTWSSEQGSAVGLTASQARDLPTELTVDRVAAALQDLRQHLEQTQKDLNDTRKKTQVLELELSTRQAERDHWGARNQELHKQLAESQEALWTAEHKRDSLEAALKEEASARKEEAVTLRQEVESLQRKLESTEKQGQDVLHERDRLQAEKEKLECQIKLLEESLTASETRANTARDTNHSLEQELQTALSLLKIKNEEVENQMRKMEMLQKEAAEGKALQDNLARMTAILSEREREMKVFQEQMRVLEKQKEMQKAALNQVIKDITEKEKKTESQQEQIEELEKQQEQQRIALSKELEEREREMRSQQEQIQELEKQREMERAAVSRVSKELEEREQEIRSQQELIGELEKQLELQSSAVSKVSKELEEREQEIRSQEEKIMVLEQHGASQVRNLLEDLDHVKGNLKEKNLELLSLTQQIQELEKEREQGKTLHTSLEHLRAALKDRESECDTQREELKLLQQHKEQQEGHLQELLGKVENMTLSLSKKEQELESQQKQIQEVEEALEMQLRTVRDQLEQTLATLKEKDRLIDIQKQQTRSYEEKTEQQMNVLHRDLEYTRTVLKEKDVMIESQKELIETFQKQQEDSEQQKEILQHLQVELKEKEQEILSLRKQCEACKEKEEKREAEQTNFQAAALTLKEREEKIWVLEEAVSKLQQQKEETAGQTKAIVQKLECAESSLEASDQERASLDEHVQDLREQKEVEGRQAKSLEQDQGKMRQMLQENHLEFLKQTEQMNMFQLHEESMKVALTLCQKQITLLEEVVRKKDEDNETLLQKLQHQEEVVKTWQNLQLRATEKNEEVRHEGEQEKLLQEAFPEREGETKTQSDQKELEEVIRALREDLQHIQQTLMKKDEEIKYQTDRVRYLEEALSGREQQLRRESELLKELTSALRWKDEGETLKKQIQNLQKWEEEAIEKMKVLQERDHLLQRQKELTQQWQAERKANGEELECVAAALKQTQSRELEWREKAQVLRAALTKSEMAKGTLLKELDILQRMVSERDTDRFHQQQAVAEGEQLSWLSEKRLMSQSLECLQRTVARLEDEKVELKQQNAELRRTLEQVERERRRLKRCFRDQMLPDACGLSLSQSDQHKVSTSRQESSHAHCSQRLAELQNQVSLLQSQLARDRQHRQNYIESCARTNQELSDLHQELSCSLAAVLREPRAAVLEAETQKLDQSLNLALMSLDCQSPERQRVHPAAQPTRSNLR</sequence>
<evidence type="ECO:0000256" key="2">
    <source>
        <dbReference type="SAM" id="Coils"/>
    </source>
</evidence>
<accession>A0A6J2GHL7</accession>
<feature type="coiled-coil region" evidence="2">
    <location>
        <begin position="1793"/>
        <end position="1938"/>
    </location>
</feature>
<feature type="coiled-coil region" evidence="2">
    <location>
        <begin position="239"/>
        <end position="280"/>
    </location>
</feature>
<feature type="coiled-coil region" evidence="2">
    <location>
        <begin position="2053"/>
        <end position="2080"/>
    </location>
</feature>
<dbReference type="InParanoid" id="A0A6J2GHL7"/>
<dbReference type="RefSeq" id="XP_027574919.2">
    <property type="nucleotide sequence ID" value="XM_027719118.2"/>
</dbReference>
<proteinExistence type="predicted"/>
<reference evidence="6" key="1">
    <citation type="submission" date="2025-08" db="UniProtKB">
        <authorList>
            <consortium name="RefSeq"/>
        </authorList>
    </citation>
    <scope>IDENTIFICATION</scope>
    <source>
        <tissue evidence="6">Muscle</tissue>
    </source>
</reference>
<feature type="coiled-coil region" evidence="2">
    <location>
        <begin position="377"/>
        <end position="782"/>
    </location>
</feature>
<dbReference type="InterPro" id="IPR055167">
    <property type="entry name" value="Rootletin-like_CC"/>
</dbReference>
<feature type="coiled-coil region" evidence="2">
    <location>
        <begin position="30"/>
        <end position="90"/>
    </location>
</feature>
<evidence type="ECO:0000313" key="6">
    <source>
        <dbReference type="RefSeq" id="XP_027574919.2"/>
    </source>
</evidence>
<gene>
    <name evidence="6" type="primary">CEP250</name>
</gene>
<feature type="domain" description="Rootletin-like coiled-coil" evidence="4">
    <location>
        <begin position="13"/>
        <end position="185"/>
    </location>
</feature>
<dbReference type="GO" id="GO:0060271">
    <property type="term" value="P:cilium assembly"/>
    <property type="evidence" value="ECO:0007669"/>
    <property type="project" value="TreeGrafter"/>
</dbReference>
<feature type="compositionally biased region" description="Polar residues" evidence="3">
    <location>
        <begin position="2310"/>
        <end position="2324"/>
    </location>
</feature>
<name>A0A6J2GHL7_9PASS</name>
<dbReference type="PANTHER" id="PTHR23159:SF1">
    <property type="entry name" value="CENTROSOME-ASSOCIATED PROTEIN CEP250"/>
    <property type="match status" value="1"/>
</dbReference>
<feature type="coiled-coil region" evidence="2">
    <location>
        <begin position="1009"/>
        <end position="1151"/>
    </location>
</feature>
<keyword evidence="5" id="KW-1185">Reference proteome</keyword>
<organism evidence="5 6">
    <name type="scientific">Pipra filicauda</name>
    <name type="common">Wire-tailed manakin</name>
    <dbReference type="NCBI Taxonomy" id="649802"/>
    <lineage>
        <taxon>Eukaryota</taxon>
        <taxon>Metazoa</taxon>
        <taxon>Chordata</taxon>
        <taxon>Craniata</taxon>
        <taxon>Vertebrata</taxon>
        <taxon>Euteleostomi</taxon>
        <taxon>Archelosauria</taxon>
        <taxon>Archosauria</taxon>
        <taxon>Dinosauria</taxon>
        <taxon>Saurischia</taxon>
        <taxon>Theropoda</taxon>
        <taxon>Coelurosauria</taxon>
        <taxon>Aves</taxon>
        <taxon>Neognathae</taxon>
        <taxon>Neoaves</taxon>
        <taxon>Telluraves</taxon>
        <taxon>Australaves</taxon>
        <taxon>Passeriformes</taxon>
        <taxon>Pipridae</taxon>
        <taxon>Pipra</taxon>
    </lineage>
</organism>
<feature type="coiled-coil region" evidence="2">
    <location>
        <begin position="2249"/>
        <end position="2297"/>
    </location>
</feature>
<keyword evidence="1 2" id="KW-0175">Coiled coil</keyword>
<dbReference type="Pfam" id="PF15035">
    <property type="entry name" value="Rootletin"/>
    <property type="match status" value="1"/>
</dbReference>
<feature type="coiled-coil region" evidence="2">
    <location>
        <begin position="820"/>
        <end position="976"/>
    </location>
</feature>
<dbReference type="CTD" id="11190"/>
<feature type="region of interest" description="Disordered" evidence="3">
    <location>
        <begin position="2309"/>
        <end position="2330"/>
    </location>
</feature>
<feature type="coiled-coil region" evidence="2">
    <location>
        <begin position="1249"/>
        <end position="1283"/>
    </location>
</feature>
<evidence type="ECO:0000313" key="5">
    <source>
        <dbReference type="Proteomes" id="UP000504627"/>
    </source>
</evidence>
<dbReference type="GO" id="GO:0005813">
    <property type="term" value="C:centrosome"/>
    <property type="evidence" value="ECO:0007669"/>
    <property type="project" value="TreeGrafter"/>
</dbReference>
<evidence type="ECO:0000256" key="1">
    <source>
        <dbReference type="ARBA" id="ARBA00023054"/>
    </source>
</evidence>
<feature type="region of interest" description="Disordered" evidence="3">
    <location>
        <begin position="1"/>
        <end position="26"/>
    </location>
</feature>
<protein>
    <submittedName>
        <fullName evidence="6">Centrosome-associated protein CEP250 isoform X1</fullName>
    </submittedName>
</protein>
<dbReference type="GeneID" id="113986934"/>
<feature type="coiled-coil region" evidence="2">
    <location>
        <begin position="1330"/>
        <end position="1750"/>
    </location>
</feature>
<dbReference type="PANTHER" id="PTHR23159">
    <property type="entry name" value="CENTROSOMAL PROTEIN 2"/>
    <property type="match status" value="1"/>
</dbReference>
<evidence type="ECO:0000259" key="4">
    <source>
        <dbReference type="Pfam" id="PF15035"/>
    </source>
</evidence>
<evidence type="ECO:0000256" key="3">
    <source>
        <dbReference type="SAM" id="MobiDB-lite"/>
    </source>
</evidence>
<dbReference type="GO" id="GO:0005814">
    <property type="term" value="C:centriole"/>
    <property type="evidence" value="ECO:0007669"/>
    <property type="project" value="TreeGrafter"/>
</dbReference>